<accession>A0A2Z4NDB9</accession>
<comment type="similarity">
    <text evidence="2">Belongs to the multi antimicrobial extrusion (MATE) (TC 2.A.66.1) family.</text>
</comment>
<feature type="transmembrane region" description="Helical" evidence="6">
    <location>
        <begin position="403"/>
        <end position="427"/>
    </location>
</feature>
<sequence length="520" mass="58783">MNQSVTKTNWFTNLFPKTKHDWKMYIMKSIPIIIGEILFCLNGFLDNFMVSHLDQGIDALTYANTWTGLIYIIFFAIQGIAAMYVGQYYGRKMYHKVNQIMNIRFWMNVVFTLFFALPVWISPTSMIKAVSGQGISTIALDQARLYLILISFSWLITCYNFNTNMQLNETGHSNYAFVGACLTLVSNATINATLLYGFHLPAWGAAVGSICAALVCLLSDSLFTYFKDRPIFMNPLKIFMIKKDIAKQVLIKVPAMLINILAMATVPMRMIFWARAYPENSVGEAWMHISGATILGLVESLAAIASAVIGVCSSNVSYFVATKLGQEKYDEAQRISQELKGFHTICGIFISVIMIGVVYAIGYLPVTSKGVALKIQEELTTNGVAKEIISQKVDLAVSTFRSIFIKCCWTFIGFNALWCWFYTSLALIRSGGKSNLASIALLIGQGTMAGWHAIICFVIVPHYPDVMTLQISYFLLFSYDFIRWIMYETIQMKCNWKRNITLHNEEDQFLKEEQEIKLNN</sequence>
<dbReference type="RefSeq" id="WP_033178967.1">
    <property type="nucleotide sequence ID" value="NZ_CP030140.1"/>
</dbReference>
<feature type="transmembrane region" description="Helical" evidence="6">
    <location>
        <begin position="342"/>
        <end position="364"/>
    </location>
</feature>
<feature type="transmembrane region" description="Helical" evidence="6">
    <location>
        <begin position="466"/>
        <end position="486"/>
    </location>
</feature>
<feature type="transmembrane region" description="Helical" evidence="6">
    <location>
        <begin position="105"/>
        <end position="123"/>
    </location>
</feature>
<dbReference type="Proteomes" id="UP000250218">
    <property type="component" value="Chromosome"/>
</dbReference>
<feature type="transmembrane region" description="Helical" evidence="6">
    <location>
        <begin position="202"/>
        <end position="226"/>
    </location>
</feature>
<feature type="transmembrane region" description="Helical" evidence="6">
    <location>
        <begin position="25"/>
        <end position="45"/>
    </location>
</feature>
<reference evidence="8" key="1">
    <citation type="submission" date="2018-06" db="EMBL/GenBank/DDBJ databases">
        <title>Complete genome sequences of Mycoplasma anatis, M. anseris and M. cloacale type strains.</title>
        <authorList>
            <person name="Grozner D."/>
            <person name="Forro B."/>
            <person name="Sulyok K.M."/>
            <person name="Marton S."/>
            <person name="Kreizinger Z."/>
            <person name="Banyai K."/>
            <person name="Gyuranecz M."/>
        </authorList>
    </citation>
    <scope>NUCLEOTIDE SEQUENCE [LARGE SCALE GENOMIC DNA]</scope>
    <source>
        <strain evidence="8">ATCC 49234</strain>
    </source>
</reference>
<evidence type="ECO:0000256" key="2">
    <source>
        <dbReference type="ARBA" id="ARBA00010199"/>
    </source>
</evidence>
<name>A0A2Z4NDB9_9BACT</name>
<proteinExistence type="inferred from homology"/>
<dbReference type="PANTHER" id="PTHR43298:SF2">
    <property type="entry name" value="FMN_FAD EXPORTER YEEO-RELATED"/>
    <property type="match status" value="1"/>
</dbReference>
<protein>
    <recommendedName>
        <fullName evidence="3">Probable multidrug resistance protein NorM</fullName>
    </recommendedName>
    <alternativeName>
        <fullName evidence="5">Multidrug-efflux transporter</fullName>
    </alternativeName>
</protein>
<feature type="transmembrane region" description="Helical" evidence="6">
    <location>
        <begin position="143"/>
        <end position="162"/>
    </location>
</feature>
<feature type="transmembrane region" description="Helical" evidence="6">
    <location>
        <begin position="65"/>
        <end position="85"/>
    </location>
</feature>
<dbReference type="InterPro" id="IPR050222">
    <property type="entry name" value="MATE_MdtK"/>
</dbReference>
<dbReference type="Pfam" id="PF01554">
    <property type="entry name" value="MatE"/>
    <property type="match status" value="1"/>
</dbReference>
<keyword evidence="6" id="KW-0812">Transmembrane</keyword>
<dbReference type="AlphaFoldDB" id="A0A2Z4NDB9"/>
<evidence type="ECO:0000256" key="1">
    <source>
        <dbReference type="ARBA" id="ARBA00003408"/>
    </source>
</evidence>
<dbReference type="GO" id="GO:0015297">
    <property type="term" value="F:antiporter activity"/>
    <property type="evidence" value="ECO:0007669"/>
    <property type="project" value="InterPro"/>
</dbReference>
<keyword evidence="6" id="KW-0472">Membrane</keyword>
<feature type="transmembrane region" description="Helical" evidence="6">
    <location>
        <begin position="439"/>
        <end position="460"/>
    </location>
</feature>
<dbReference type="KEGG" id="mane:DP065_02345"/>
<feature type="transmembrane region" description="Helical" evidence="6">
    <location>
        <begin position="174"/>
        <end position="196"/>
    </location>
</feature>
<keyword evidence="4" id="KW-0813">Transport</keyword>
<evidence type="ECO:0000256" key="6">
    <source>
        <dbReference type="SAM" id="Phobius"/>
    </source>
</evidence>
<feature type="transmembrane region" description="Helical" evidence="6">
    <location>
        <begin position="249"/>
        <end position="274"/>
    </location>
</feature>
<dbReference type="GO" id="GO:0042910">
    <property type="term" value="F:xenobiotic transmembrane transporter activity"/>
    <property type="evidence" value="ECO:0007669"/>
    <property type="project" value="InterPro"/>
</dbReference>
<evidence type="ECO:0000313" key="7">
    <source>
        <dbReference type="EMBL" id="AWX69582.1"/>
    </source>
</evidence>
<keyword evidence="6" id="KW-1133">Transmembrane helix</keyword>
<gene>
    <name evidence="7" type="ORF">DP065_02345</name>
</gene>
<feature type="transmembrane region" description="Helical" evidence="6">
    <location>
        <begin position="294"/>
        <end position="321"/>
    </location>
</feature>
<dbReference type="GO" id="GO:0005886">
    <property type="term" value="C:plasma membrane"/>
    <property type="evidence" value="ECO:0007669"/>
    <property type="project" value="TreeGrafter"/>
</dbReference>
<evidence type="ECO:0000256" key="4">
    <source>
        <dbReference type="ARBA" id="ARBA00022448"/>
    </source>
</evidence>
<evidence type="ECO:0000256" key="3">
    <source>
        <dbReference type="ARBA" id="ARBA00020268"/>
    </source>
</evidence>
<evidence type="ECO:0000256" key="5">
    <source>
        <dbReference type="ARBA" id="ARBA00031636"/>
    </source>
</evidence>
<comment type="function">
    <text evidence="1">Multidrug efflux pump.</text>
</comment>
<organism evidence="7 8">
    <name type="scientific">[Mycoplasma] anseris</name>
    <dbReference type="NCBI Taxonomy" id="92400"/>
    <lineage>
        <taxon>Bacteria</taxon>
        <taxon>Bacillati</taxon>
        <taxon>Mycoplasmatota</taxon>
        <taxon>Mycoplasmoidales</taxon>
        <taxon>Metamycoplasmataceae</taxon>
        <taxon>Metamycoplasma</taxon>
    </lineage>
</organism>
<evidence type="ECO:0000313" key="8">
    <source>
        <dbReference type="Proteomes" id="UP000250218"/>
    </source>
</evidence>
<keyword evidence="8" id="KW-1185">Reference proteome</keyword>
<dbReference type="InterPro" id="IPR002528">
    <property type="entry name" value="MATE_fam"/>
</dbReference>
<dbReference type="PANTHER" id="PTHR43298">
    <property type="entry name" value="MULTIDRUG RESISTANCE PROTEIN NORM-RELATED"/>
    <property type="match status" value="1"/>
</dbReference>
<dbReference type="EMBL" id="CP030140">
    <property type="protein sequence ID" value="AWX69582.1"/>
    <property type="molecule type" value="Genomic_DNA"/>
</dbReference>